<evidence type="ECO:0000256" key="3">
    <source>
        <dbReference type="ARBA" id="ARBA00022448"/>
    </source>
</evidence>
<dbReference type="PIRSF" id="PIRSF000071">
    <property type="entry name" value="Rubredoxin"/>
    <property type="match status" value="1"/>
</dbReference>
<dbReference type="PROSITE" id="PS50903">
    <property type="entry name" value="RUBREDOXIN_LIKE"/>
    <property type="match status" value="1"/>
</dbReference>
<keyword evidence="6" id="KW-0408">Iron</keyword>
<name>X1R6S9_9ZZZZ</name>
<organism evidence="8">
    <name type="scientific">marine sediment metagenome</name>
    <dbReference type="NCBI Taxonomy" id="412755"/>
    <lineage>
        <taxon>unclassified sequences</taxon>
        <taxon>metagenomes</taxon>
        <taxon>ecological metagenomes</taxon>
    </lineage>
</organism>
<evidence type="ECO:0000313" key="8">
    <source>
        <dbReference type="EMBL" id="GAI76437.1"/>
    </source>
</evidence>
<gene>
    <name evidence="8" type="ORF">S12H4_22525</name>
</gene>
<comment type="similarity">
    <text evidence="2">Belongs to the rubredoxin family.</text>
</comment>
<dbReference type="CDD" id="cd00730">
    <property type="entry name" value="rubredoxin"/>
    <property type="match status" value="1"/>
</dbReference>
<protein>
    <recommendedName>
        <fullName evidence="7">Rubredoxin-like domain-containing protein</fullName>
    </recommendedName>
</protein>
<dbReference type="PANTHER" id="PTHR47627:SF1">
    <property type="entry name" value="RUBREDOXIN-1-RELATED"/>
    <property type="match status" value="1"/>
</dbReference>
<dbReference type="Gene3D" id="2.20.28.10">
    <property type="match status" value="1"/>
</dbReference>
<dbReference type="GO" id="GO:0005506">
    <property type="term" value="F:iron ion binding"/>
    <property type="evidence" value="ECO:0007669"/>
    <property type="project" value="InterPro"/>
</dbReference>
<dbReference type="FunFam" id="2.20.28.10:FF:000001">
    <property type="entry name" value="Rubredoxin"/>
    <property type="match status" value="1"/>
</dbReference>
<dbReference type="InterPro" id="IPR024935">
    <property type="entry name" value="Rubredoxin_dom"/>
</dbReference>
<dbReference type="GO" id="GO:0009055">
    <property type="term" value="F:electron transfer activity"/>
    <property type="evidence" value="ECO:0007669"/>
    <property type="project" value="InterPro"/>
</dbReference>
<accession>X1R6S9</accession>
<dbReference type="InterPro" id="IPR024934">
    <property type="entry name" value="Rubredoxin-like_dom"/>
</dbReference>
<comment type="caution">
    <text evidence="8">The sequence shown here is derived from an EMBL/GenBank/DDBJ whole genome shotgun (WGS) entry which is preliminary data.</text>
</comment>
<dbReference type="InterPro" id="IPR050526">
    <property type="entry name" value="Rubredoxin_ET"/>
</dbReference>
<evidence type="ECO:0000259" key="7">
    <source>
        <dbReference type="PROSITE" id="PS50903"/>
    </source>
</evidence>
<dbReference type="GO" id="GO:0043448">
    <property type="term" value="P:alkane catabolic process"/>
    <property type="evidence" value="ECO:0007669"/>
    <property type="project" value="TreeGrafter"/>
</dbReference>
<dbReference type="PANTHER" id="PTHR47627">
    <property type="entry name" value="RUBREDOXIN"/>
    <property type="match status" value="1"/>
</dbReference>
<evidence type="ECO:0000256" key="4">
    <source>
        <dbReference type="ARBA" id="ARBA00022723"/>
    </source>
</evidence>
<dbReference type="PRINTS" id="PR00163">
    <property type="entry name" value="RUBREDOXIN"/>
</dbReference>
<dbReference type="SUPFAM" id="SSF57802">
    <property type="entry name" value="Rubredoxin-like"/>
    <property type="match status" value="1"/>
</dbReference>
<comment type="cofactor">
    <cofactor evidence="1">
        <name>Fe(3+)</name>
        <dbReference type="ChEBI" id="CHEBI:29034"/>
    </cofactor>
</comment>
<dbReference type="AlphaFoldDB" id="X1R6S9"/>
<keyword evidence="3" id="KW-0813">Transport</keyword>
<evidence type="ECO:0000256" key="1">
    <source>
        <dbReference type="ARBA" id="ARBA00001965"/>
    </source>
</evidence>
<reference evidence="8" key="1">
    <citation type="journal article" date="2014" name="Front. Microbiol.">
        <title>High frequency of phylogenetically diverse reductive dehalogenase-homologous genes in deep subseafloor sedimentary metagenomes.</title>
        <authorList>
            <person name="Kawai M."/>
            <person name="Futagami T."/>
            <person name="Toyoda A."/>
            <person name="Takaki Y."/>
            <person name="Nishi S."/>
            <person name="Hori S."/>
            <person name="Arai W."/>
            <person name="Tsubouchi T."/>
            <person name="Morono Y."/>
            <person name="Uchiyama I."/>
            <person name="Ito T."/>
            <person name="Fujiyama A."/>
            <person name="Inagaki F."/>
            <person name="Takami H."/>
        </authorList>
    </citation>
    <scope>NUCLEOTIDE SEQUENCE</scope>
    <source>
        <strain evidence="8">Expedition CK06-06</strain>
    </source>
</reference>
<dbReference type="EMBL" id="BARW01011765">
    <property type="protein sequence ID" value="GAI76437.1"/>
    <property type="molecule type" value="Genomic_DNA"/>
</dbReference>
<dbReference type="PROSITE" id="PS00202">
    <property type="entry name" value="RUBREDOXIN"/>
    <property type="match status" value="1"/>
</dbReference>
<evidence type="ECO:0000256" key="5">
    <source>
        <dbReference type="ARBA" id="ARBA00022982"/>
    </source>
</evidence>
<dbReference type="InterPro" id="IPR024922">
    <property type="entry name" value="Rubredoxin"/>
</dbReference>
<evidence type="ECO:0000256" key="6">
    <source>
        <dbReference type="ARBA" id="ARBA00023004"/>
    </source>
</evidence>
<dbReference type="Pfam" id="PF00301">
    <property type="entry name" value="Rubredoxin"/>
    <property type="match status" value="1"/>
</dbReference>
<evidence type="ECO:0000256" key="2">
    <source>
        <dbReference type="ARBA" id="ARBA00005337"/>
    </source>
</evidence>
<sequence>MGRLDIWLCTICEYIYDPQLGDPDNDIPTGTSFDELPEEWVCPNCGAEKDLFVPYTETKDDDQ</sequence>
<feature type="domain" description="Rubredoxin-like" evidence="7">
    <location>
        <begin position="4"/>
        <end position="55"/>
    </location>
</feature>
<keyword evidence="5" id="KW-0249">Electron transport</keyword>
<dbReference type="InterPro" id="IPR018527">
    <property type="entry name" value="Rubredoxin_Fe_BS"/>
</dbReference>
<keyword evidence="4" id="KW-0479">Metal-binding</keyword>
<proteinExistence type="inferred from homology"/>